<keyword evidence="3" id="KW-1185">Reference proteome</keyword>
<evidence type="ECO:0000313" key="2">
    <source>
        <dbReference type="EMBL" id="MDT0630636.1"/>
    </source>
</evidence>
<feature type="region of interest" description="Disordered" evidence="1">
    <location>
        <begin position="352"/>
        <end position="371"/>
    </location>
</feature>
<evidence type="ECO:0000256" key="1">
    <source>
        <dbReference type="SAM" id="MobiDB-lite"/>
    </source>
</evidence>
<organism evidence="2 3">
    <name type="scientific">Rubrivirga litoralis</name>
    <dbReference type="NCBI Taxonomy" id="3075598"/>
    <lineage>
        <taxon>Bacteria</taxon>
        <taxon>Pseudomonadati</taxon>
        <taxon>Rhodothermota</taxon>
        <taxon>Rhodothermia</taxon>
        <taxon>Rhodothermales</taxon>
        <taxon>Rubricoccaceae</taxon>
        <taxon>Rubrivirga</taxon>
    </lineage>
</organism>
<dbReference type="RefSeq" id="WP_311661876.1">
    <property type="nucleotide sequence ID" value="NZ_JAVRHT010000003.1"/>
</dbReference>
<dbReference type="InterPro" id="IPR051675">
    <property type="entry name" value="Endo/Exo/Phosphatase_dom_1"/>
</dbReference>
<dbReference type="PANTHER" id="PTHR21180">
    <property type="entry name" value="ENDONUCLEASE/EXONUCLEASE/PHOSPHATASE FAMILY DOMAIN-CONTAINING PROTEIN 1"/>
    <property type="match status" value="1"/>
</dbReference>
<dbReference type="InterPro" id="IPR010994">
    <property type="entry name" value="RuvA_2-like"/>
</dbReference>
<dbReference type="Gene3D" id="1.10.150.280">
    <property type="entry name" value="AF1531-like domain"/>
    <property type="match status" value="1"/>
</dbReference>
<protein>
    <submittedName>
        <fullName evidence="2">Helix-hairpin-helix domain-containing protein</fullName>
    </submittedName>
</protein>
<reference evidence="2 3" key="1">
    <citation type="submission" date="2023-09" db="EMBL/GenBank/DDBJ databases">
        <authorList>
            <person name="Rey-Velasco X."/>
        </authorList>
    </citation>
    <scope>NUCLEOTIDE SEQUENCE [LARGE SCALE GENOMIC DNA]</scope>
    <source>
        <strain evidence="2 3">F394</strain>
    </source>
</reference>
<accession>A0ABU3BN34</accession>
<name>A0ABU3BN34_9BACT</name>
<dbReference type="EMBL" id="JAVRHT010000003">
    <property type="protein sequence ID" value="MDT0630636.1"/>
    <property type="molecule type" value="Genomic_DNA"/>
</dbReference>
<feature type="region of interest" description="Disordered" evidence="1">
    <location>
        <begin position="1"/>
        <end position="32"/>
    </location>
</feature>
<feature type="compositionally biased region" description="Polar residues" evidence="1">
    <location>
        <begin position="356"/>
        <end position="365"/>
    </location>
</feature>
<feature type="compositionally biased region" description="Gly residues" evidence="1">
    <location>
        <begin position="19"/>
        <end position="32"/>
    </location>
</feature>
<gene>
    <name evidence="2" type="ORF">RM540_02650</name>
</gene>
<feature type="compositionally biased region" description="Basic residues" evidence="1">
    <location>
        <begin position="1"/>
        <end position="18"/>
    </location>
</feature>
<proteinExistence type="predicted"/>
<dbReference type="Proteomes" id="UP001267426">
    <property type="component" value="Unassembled WGS sequence"/>
</dbReference>
<comment type="caution">
    <text evidence="2">The sequence shown here is derived from an EMBL/GenBank/DDBJ whole genome shotgun (WGS) entry which is preliminary data.</text>
</comment>
<sequence length="734" mass="77312">MRPPRPHRPLPHPARRGRGGGPGRAETLGRGGGRSAWARRLALGLAVLALSPAAAQVRPAPPDTLDIADALDARFEALVEDGVEGDPTALLERLAAIRADPLDVNAATAEELAQVPALGPVGAAAVVRDREANGPFSSVDALRRVDGLSRADVLDAGPYLTAVAGRPARFPAPPTLADVASGLRYAGTQRVQRRLDLGAGFLGPDSARVYAGGPARVYTRLQATYRRQLSVNLTLEKDPGEPFAGGVGYDHVSGHAALLDAGRIDALVVGDFVAEFGQGVALWRASGFGKGPDAVGGPLRSGRGLRPYGSVDETNFLRGAGLTVAATPYVYVSAFASRRSLDASVLAPDTTDGLGTVTSRTSTGLHRTDRERARRGALGETLVGGGAELRLASARVVGRAGVVGMHSTFSTPLARGPRPDQRFAFEGTDATTVSAYADASVRAGRAFGELARGPGGALGGVGGLLASLGAAELLVVGRHYAPGFTTLHGYPFGERNGVGQNETGLYAGLRLRPARAWTVDAYLDQYRFPFLRFTVPRPSQGWEALVRVEHRPRRYLRASLQARTETREVGLDVPNVVPGSAVGGLGARTRQSVRLQGEWDASRALRLRARVEGSRAVAPGGAVETGSLVYQDVRWQALGWLRASARLALFETDGFASRVFVFENDLTGVFSVPALAGRGARAYVLLSAQPVPAVTVQAKLAATWLRDVRRIGSGADAVEGNRVRDLGVQVRVRF</sequence>
<dbReference type="Pfam" id="PF12836">
    <property type="entry name" value="HHH_3"/>
    <property type="match status" value="1"/>
</dbReference>
<dbReference type="PANTHER" id="PTHR21180:SF32">
    <property type="entry name" value="ENDONUCLEASE_EXONUCLEASE_PHOSPHATASE FAMILY DOMAIN-CONTAINING PROTEIN 1"/>
    <property type="match status" value="1"/>
</dbReference>
<evidence type="ECO:0000313" key="3">
    <source>
        <dbReference type="Proteomes" id="UP001267426"/>
    </source>
</evidence>
<dbReference type="SUPFAM" id="SSF47781">
    <property type="entry name" value="RuvA domain 2-like"/>
    <property type="match status" value="1"/>
</dbReference>